<accession>A0ABY2E483</accession>
<keyword evidence="1" id="KW-1133">Transmembrane helix</keyword>
<evidence type="ECO:0000259" key="2">
    <source>
        <dbReference type="Pfam" id="PF03372"/>
    </source>
</evidence>
<feature type="domain" description="Endonuclease/exonuclease/phosphatase" evidence="2">
    <location>
        <begin position="126"/>
        <end position="337"/>
    </location>
</feature>
<keyword evidence="1" id="KW-0472">Membrane</keyword>
<feature type="transmembrane region" description="Helical" evidence="1">
    <location>
        <begin position="50"/>
        <end position="70"/>
    </location>
</feature>
<dbReference type="Proteomes" id="UP000504882">
    <property type="component" value="Unassembled WGS sequence"/>
</dbReference>
<dbReference type="Gene3D" id="3.60.10.10">
    <property type="entry name" value="Endonuclease/exonuclease/phosphatase"/>
    <property type="match status" value="1"/>
</dbReference>
<proteinExistence type="predicted"/>
<evidence type="ECO:0000313" key="3">
    <source>
        <dbReference type="EMBL" id="TDE94829.1"/>
    </source>
</evidence>
<organism evidence="3 4">
    <name type="scientific">Occultella glacieicola</name>
    <dbReference type="NCBI Taxonomy" id="2518684"/>
    <lineage>
        <taxon>Bacteria</taxon>
        <taxon>Bacillati</taxon>
        <taxon>Actinomycetota</taxon>
        <taxon>Actinomycetes</taxon>
        <taxon>Micrococcales</taxon>
        <taxon>Ruaniaceae</taxon>
        <taxon>Occultella</taxon>
    </lineage>
</organism>
<evidence type="ECO:0000313" key="4">
    <source>
        <dbReference type="Proteomes" id="UP000504882"/>
    </source>
</evidence>
<dbReference type="Pfam" id="PF03372">
    <property type="entry name" value="Exo_endo_phos"/>
    <property type="match status" value="1"/>
</dbReference>
<evidence type="ECO:0000256" key="1">
    <source>
        <dbReference type="SAM" id="Phobius"/>
    </source>
</evidence>
<dbReference type="InterPro" id="IPR005135">
    <property type="entry name" value="Endo/exonuclease/phosphatase"/>
</dbReference>
<reference evidence="3 4" key="1">
    <citation type="submission" date="2019-03" db="EMBL/GenBank/DDBJ databases">
        <title>Genomic features of bacteria from cold environments.</title>
        <authorList>
            <person name="Shen L."/>
        </authorList>
    </citation>
    <scope>NUCLEOTIDE SEQUENCE [LARGE SCALE GENOMIC DNA]</scope>
    <source>
        <strain evidence="4">T3246-1</strain>
    </source>
</reference>
<dbReference type="EMBL" id="SMNA01000004">
    <property type="protein sequence ID" value="TDE94829.1"/>
    <property type="molecule type" value="Genomic_DNA"/>
</dbReference>
<sequence length="348" mass="35664">MTDHRAMRTLGWIAVALIAVAAVATLDPARLGPDGATLSTANAAMQFIALRPWLVLGFTVAATLTGLLAAGMLRWRGRAPRLITVVVILGLTAVGHGAVLAGRGLSAGGVPTAATETADEITLLNLNLRGRAADTDDVVDLVREAGVDVLVLPESGGDVLGELADALAAAGERFEAFAGTRGVSDPDGTGILVSESMGAYEEVPSTERSVLRIVPVSGDGPPITAVHPRSPPGIRTALVRPQALQTWRDEVAAVAPLCAQTPGGIVAGDFNATLDHAPMRTIAPCVDASVLAGIGGVSTYPVRMPALLGTTIDHVLIDPADFEVTAGAVVEVPGTDHRGVLIRLVPVR</sequence>
<keyword evidence="4" id="KW-1185">Reference proteome</keyword>
<dbReference type="SUPFAM" id="SSF56219">
    <property type="entry name" value="DNase I-like"/>
    <property type="match status" value="1"/>
</dbReference>
<gene>
    <name evidence="3" type="ORF">EXU48_08520</name>
</gene>
<name>A0ABY2E483_9MICO</name>
<dbReference type="InterPro" id="IPR036691">
    <property type="entry name" value="Endo/exonu/phosph_ase_sf"/>
</dbReference>
<comment type="caution">
    <text evidence="3">The sequence shown here is derived from an EMBL/GenBank/DDBJ whole genome shotgun (WGS) entry which is preliminary data.</text>
</comment>
<feature type="transmembrane region" description="Helical" evidence="1">
    <location>
        <begin position="82"/>
        <end position="102"/>
    </location>
</feature>
<keyword evidence="1" id="KW-0812">Transmembrane</keyword>
<protein>
    <recommendedName>
        <fullName evidence="2">Endonuclease/exonuclease/phosphatase domain-containing protein</fullName>
    </recommendedName>
</protein>